<dbReference type="Gene3D" id="3.30.70.1320">
    <property type="entry name" value="Multidrug efflux transporter AcrB pore domain like"/>
    <property type="match status" value="2"/>
</dbReference>
<gene>
    <name evidence="3" type="ORF">D0466_21535</name>
</gene>
<comment type="caution">
    <text evidence="3">The sequence shown here is derived from an EMBL/GenBank/DDBJ whole genome shotgun (WGS) entry which is preliminary data.</text>
</comment>
<dbReference type="InterPro" id="IPR027463">
    <property type="entry name" value="AcrB_DN_DC_subdom"/>
</dbReference>
<evidence type="ECO:0000313" key="3">
    <source>
        <dbReference type="EMBL" id="RFU60433.1"/>
    </source>
</evidence>
<feature type="transmembrane region" description="Helical" evidence="2">
    <location>
        <begin position="1060"/>
        <end position="1086"/>
    </location>
</feature>
<dbReference type="Proteomes" id="UP000262939">
    <property type="component" value="Unassembled WGS sequence"/>
</dbReference>
<protein>
    <submittedName>
        <fullName evidence="3">AcrB/AcrD/AcrF family protein</fullName>
    </submittedName>
</protein>
<reference evidence="3 4" key="1">
    <citation type="submission" date="2018-08" db="EMBL/GenBank/DDBJ databases">
        <title>Bacillus chawlae sp. nov., Bacillus glennii sp. nov., and Bacillus saganii sp. nov. Isolated from the Vehicle Assembly Building at Kennedy Space Center where the Viking Spacecraft were Assembled.</title>
        <authorList>
            <person name="Seuylemezian A."/>
            <person name="Vaishampayan P."/>
        </authorList>
    </citation>
    <scope>NUCLEOTIDE SEQUENCE [LARGE SCALE GENOMIC DNA]</scope>
    <source>
        <strain evidence="3 4">V44-8</strain>
    </source>
</reference>
<organism evidence="3 4">
    <name type="scientific">Peribacillus glennii</name>
    <dbReference type="NCBI Taxonomy" id="2303991"/>
    <lineage>
        <taxon>Bacteria</taxon>
        <taxon>Bacillati</taxon>
        <taxon>Bacillota</taxon>
        <taxon>Bacilli</taxon>
        <taxon>Bacillales</taxon>
        <taxon>Bacillaceae</taxon>
        <taxon>Peribacillus</taxon>
    </lineage>
</organism>
<feature type="transmembrane region" description="Helical" evidence="2">
    <location>
        <begin position="442"/>
        <end position="460"/>
    </location>
</feature>
<feature type="transmembrane region" description="Helical" evidence="2">
    <location>
        <begin position="931"/>
        <end position="950"/>
    </location>
</feature>
<proteinExistence type="predicted"/>
<dbReference type="Gene3D" id="3.30.2090.10">
    <property type="entry name" value="Multidrug efflux transporter AcrB TolC docking domain, DN and DC subdomains"/>
    <property type="match status" value="3"/>
</dbReference>
<dbReference type="InterPro" id="IPR001036">
    <property type="entry name" value="Acrflvin-R"/>
</dbReference>
<feature type="transmembrane region" description="Helical" evidence="2">
    <location>
        <begin position="518"/>
        <end position="539"/>
    </location>
</feature>
<keyword evidence="2" id="KW-0472">Membrane</keyword>
<dbReference type="PRINTS" id="PR00702">
    <property type="entry name" value="ACRIFLAVINRP"/>
</dbReference>
<feature type="region of interest" description="Disordered" evidence="1">
    <location>
        <begin position="253"/>
        <end position="331"/>
    </location>
</feature>
<keyword evidence="2" id="KW-1133">Transmembrane helix</keyword>
<dbReference type="SUPFAM" id="SSF82866">
    <property type="entry name" value="Multidrug efflux transporter AcrB transmembrane domain"/>
    <property type="match status" value="2"/>
</dbReference>
<dbReference type="GO" id="GO:0005886">
    <property type="term" value="C:plasma membrane"/>
    <property type="evidence" value="ECO:0007669"/>
    <property type="project" value="TreeGrafter"/>
</dbReference>
<accession>A0A372L704</accession>
<dbReference type="AlphaFoldDB" id="A0A372L704"/>
<feature type="compositionally biased region" description="Low complexity" evidence="1">
    <location>
        <begin position="253"/>
        <end position="263"/>
    </location>
</feature>
<dbReference type="GO" id="GO:0042910">
    <property type="term" value="F:xenobiotic transmembrane transporter activity"/>
    <property type="evidence" value="ECO:0007669"/>
    <property type="project" value="TreeGrafter"/>
</dbReference>
<feature type="transmembrane region" description="Helical" evidence="2">
    <location>
        <begin position="417"/>
        <end position="436"/>
    </location>
</feature>
<feature type="transmembrane region" description="Helical" evidence="2">
    <location>
        <begin position="957"/>
        <end position="977"/>
    </location>
</feature>
<keyword evidence="4" id="KW-1185">Reference proteome</keyword>
<dbReference type="Pfam" id="PF00873">
    <property type="entry name" value="ACR_tran"/>
    <property type="match status" value="2"/>
</dbReference>
<evidence type="ECO:0000313" key="4">
    <source>
        <dbReference type="Proteomes" id="UP000262939"/>
    </source>
</evidence>
<dbReference type="SUPFAM" id="SSF82693">
    <property type="entry name" value="Multidrug efflux transporter AcrB pore domain, PN1, PN2, PC1 and PC2 subdomains"/>
    <property type="match status" value="2"/>
</dbReference>
<evidence type="ECO:0000256" key="2">
    <source>
        <dbReference type="SAM" id="Phobius"/>
    </source>
</evidence>
<keyword evidence="2" id="KW-0812">Transmembrane</keyword>
<feature type="transmembrane region" description="Helical" evidence="2">
    <location>
        <begin position="608"/>
        <end position="633"/>
    </location>
</feature>
<dbReference type="PANTHER" id="PTHR32063:SF0">
    <property type="entry name" value="SWARMING MOTILITY PROTEIN SWRC"/>
    <property type="match status" value="1"/>
</dbReference>
<sequence length="1095" mass="116894">MNKIINFTLKNKLAVWLITIIVVVAGLYSGLRMKLESIPDINIPMLSITTVYPGATPDEVNEKVSKPIEQAVSNLNLVKVVSTTSYQNASSVQIEYKYEKDMDEAKNEVEEALSNLDLPENVQDSDIQKININAFPILALSVANDKESSAALTKTVEDEIAPALEGIEGVSNVQISGQQIEEVQLIFNEKKMKDQGLSEETVKGIIQGSDVTVPLGLFTFKDTEKSVQIDGNVTTIKDLKNLEIPVIPSAGAPNAQAPAAGTGSQAPVGNPGMQSQGQSGQTQSAGQGEAQAGAPAQGQTQTGAPAQDQAQAGAPAQGQAQAGAPAQGQAPANIQIPTIKLSEIASIKEVGKAESVSRTNGKESIGLSVVKASDANTVDVAERVNEAVKDFEKDIDGLEVVTSFDQATPIKDSVNTMLSKAVIGAVFAMIIILLFLRDIKSTLISVISIPLSLLIAILLLNQMDITLNMMTLGAMTVAIGRVIDDSIVVIENIYRRMTLKDETLKGGDLIREATKEMFIPILSSTVVTVAVFLPLGLVGGMVGELFMPFALTIVFALAASLLVAITIVPMLAHSMFKKGVNLKSHEKGPGRLALGYKRILNWTLNHKIITSGIAVLMLVGSLALIPVIGVSFLPEEEQKMMIATFSPEPGVTEEQADGVVSKAEKFYLDRENVKTVQLSLGAENPMMPGDTNSAMFFVEYDSDTENFEKEKENVIKELQSFTDNGEWKSQDFSQSGASNQIQVQVFGENMKDIEPVAKDLEDILKDNKNLTKVDSSIAESYDEYTFVADQEKLSHLGLTAGQVAMALAPERERPVLTTVEKDGEDLNVYVQVEKESIDSVNDLTNETVQSPLGSSIKIKDVVDVKEGTTSDTVTRRDGKIFVSVSGELKTDDVAKISADLQKKIDKMDTPSGVDVSMGGVTEDIQESFTQLGLAMLAAIAIVYLVLVITFGGGLAPFAILFSLPFTVIGALLGLLISGETLSLSAMIGALMLIGIVVTNAIVLIDRVIHKENEGLSTREALLDAGVTRLRPILMTAIATIGALIPLALGLEGSGIISKGLGVTVIGGLASSTLLTLVMVPIVYEAVGKLRRKSRK</sequence>
<feature type="transmembrane region" description="Helical" evidence="2">
    <location>
        <begin position="13"/>
        <end position="31"/>
    </location>
</feature>
<dbReference type="Gene3D" id="3.30.70.1440">
    <property type="entry name" value="Multidrug efflux transporter AcrB pore domain"/>
    <property type="match status" value="1"/>
</dbReference>
<feature type="transmembrane region" description="Helical" evidence="2">
    <location>
        <begin position="545"/>
        <end position="568"/>
    </location>
</feature>
<dbReference type="PANTHER" id="PTHR32063">
    <property type="match status" value="1"/>
</dbReference>
<dbReference type="RefSeq" id="WP_117324553.1">
    <property type="nucleotide sequence ID" value="NZ_QVTD01000026.1"/>
</dbReference>
<dbReference type="Gene3D" id="1.20.1640.10">
    <property type="entry name" value="Multidrug efflux transporter AcrB transmembrane domain"/>
    <property type="match status" value="3"/>
</dbReference>
<feature type="transmembrane region" description="Helical" evidence="2">
    <location>
        <begin position="1029"/>
        <end position="1048"/>
    </location>
</feature>
<feature type="transmembrane region" description="Helical" evidence="2">
    <location>
        <begin position="983"/>
        <end position="1008"/>
    </location>
</feature>
<feature type="compositionally biased region" description="Low complexity" evidence="1">
    <location>
        <begin position="274"/>
        <end position="331"/>
    </location>
</feature>
<dbReference type="OrthoDB" id="9757876at2"/>
<dbReference type="SUPFAM" id="SSF82714">
    <property type="entry name" value="Multidrug efflux transporter AcrB TolC docking domain, DN and DC subdomains"/>
    <property type="match status" value="1"/>
</dbReference>
<dbReference type="EMBL" id="QVTD01000026">
    <property type="protein sequence ID" value="RFU60433.1"/>
    <property type="molecule type" value="Genomic_DNA"/>
</dbReference>
<dbReference type="Gene3D" id="3.30.70.1430">
    <property type="entry name" value="Multidrug efflux transporter AcrB pore domain"/>
    <property type="match status" value="2"/>
</dbReference>
<name>A0A372L704_9BACI</name>
<evidence type="ECO:0000256" key="1">
    <source>
        <dbReference type="SAM" id="MobiDB-lite"/>
    </source>
</evidence>